<keyword evidence="1" id="KW-0812">Transmembrane</keyword>
<dbReference type="GO" id="GO:0009787">
    <property type="term" value="P:regulation of abscisic acid-activated signaling pathway"/>
    <property type="evidence" value="ECO:0007669"/>
    <property type="project" value="InterPro"/>
</dbReference>
<gene>
    <name evidence="2" type="ORF">RHGRI_032521</name>
</gene>
<evidence type="ECO:0000313" key="3">
    <source>
        <dbReference type="Proteomes" id="UP000823749"/>
    </source>
</evidence>
<dbReference type="GO" id="GO:0010100">
    <property type="term" value="P:negative regulation of photomorphogenesis"/>
    <property type="evidence" value="ECO:0007669"/>
    <property type="project" value="InterPro"/>
</dbReference>
<accession>A0AAV6IEK6</accession>
<reference evidence="2" key="1">
    <citation type="submission" date="2020-08" db="EMBL/GenBank/DDBJ databases">
        <title>Plant Genome Project.</title>
        <authorList>
            <person name="Zhang R.-G."/>
        </authorList>
    </citation>
    <scope>NUCLEOTIDE SEQUENCE</scope>
    <source>
        <strain evidence="2">WSP0</strain>
        <tissue evidence="2">Leaf</tissue>
    </source>
</reference>
<dbReference type="EMBL" id="JACTNZ010000011">
    <property type="protein sequence ID" value="KAG5526265.1"/>
    <property type="molecule type" value="Genomic_DNA"/>
</dbReference>
<evidence type="ECO:0000256" key="1">
    <source>
        <dbReference type="SAM" id="Phobius"/>
    </source>
</evidence>
<dbReference type="Proteomes" id="UP000823749">
    <property type="component" value="Chromosome 11"/>
</dbReference>
<name>A0AAV6IEK6_9ERIC</name>
<organism evidence="2 3">
    <name type="scientific">Rhododendron griersonianum</name>
    <dbReference type="NCBI Taxonomy" id="479676"/>
    <lineage>
        <taxon>Eukaryota</taxon>
        <taxon>Viridiplantae</taxon>
        <taxon>Streptophyta</taxon>
        <taxon>Embryophyta</taxon>
        <taxon>Tracheophyta</taxon>
        <taxon>Spermatophyta</taxon>
        <taxon>Magnoliopsida</taxon>
        <taxon>eudicotyledons</taxon>
        <taxon>Gunneridae</taxon>
        <taxon>Pentapetalae</taxon>
        <taxon>asterids</taxon>
        <taxon>Ericales</taxon>
        <taxon>Ericaceae</taxon>
        <taxon>Ericoideae</taxon>
        <taxon>Rhodoreae</taxon>
        <taxon>Rhododendron</taxon>
    </lineage>
</organism>
<sequence length="202" mass="23013">MGTSSITLSPPHSLSSFPKTIFHSSNPPQNFTILQFQLRRLYPRVQASRRISNFPQVGLGIEDYADGDDDDDEEEQEEDRSLDLLVKFVENVFKKVGFSVNGVILLAFLWILKAFLELLQYRYVSVPTHFFFYVYIKCRWSAQLEVPCLLVSCLSVVFGLVYPIYNKAATIGQMNTMTTIMHGLVHGLYLEFPTPKQKTSSG</sequence>
<evidence type="ECO:0000313" key="2">
    <source>
        <dbReference type="EMBL" id="KAG5526265.1"/>
    </source>
</evidence>
<dbReference type="AlphaFoldDB" id="A0AAV6IEK6"/>
<dbReference type="PANTHER" id="PTHR35474">
    <property type="entry name" value="ATP PHOSPHORIBOSYLTRANSFERASE REGULATORY SUBUNIT"/>
    <property type="match status" value="1"/>
</dbReference>
<feature type="transmembrane region" description="Helical" evidence="1">
    <location>
        <begin position="148"/>
        <end position="165"/>
    </location>
</feature>
<proteinExistence type="predicted"/>
<keyword evidence="3" id="KW-1185">Reference proteome</keyword>
<keyword evidence="1" id="KW-0472">Membrane</keyword>
<dbReference type="PANTHER" id="PTHR35474:SF1">
    <property type="entry name" value="ATP PHOSPHORIBOSYLTRANSFERASE REGULATORY SUBUNIT"/>
    <property type="match status" value="1"/>
</dbReference>
<keyword evidence="1" id="KW-1133">Transmembrane helix</keyword>
<comment type="caution">
    <text evidence="2">The sequence shown here is derived from an EMBL/GenBank/DDBJ whole genome shotgun (WGS) entry which is preliminary data.</text>
</comment>
<dbReference type="InterPro" id="IPR039324">
    <property type="entry name" value="SHW1"/>
</dbReference>
<protein>
    <submittedName>
        <fullName evidence="2">Uncharacterized protein</fullName>
    </submittedName>
</protein>
<feature type="transmembrane region" description="Helical" evidence="1">
    <location>
        <begin position="92"/>
        <end position="112"/>
    </location>
</feature>